<evidence type="ECO:0000313" key="2">
    <source>
        <dbReference type="Proteomes" id="UP000647172"/>
    </source>
</evidence>
<dbReference type="AlphaFoldDB" id="A0A919JM08"/>
<comment type="caution">
    <text evidence="1">The sequence shown here is derived from an EMBL/GenBank/DDBJ whole genome shotgun (WGS) entry which is preliminary data.</text>
</comment>
<proteinExistence type="predicted"/>
<organism evidence="1 2">
    <name type="scientific">Actinoplanes nipponensis</name>
    <dbReference type="NCBI Taxonomy" id="135950"/>
    <lineage>
        <taxon>Bacteria</taxon>
        <taxon>Bacillati</taxon>
        <taxon>Actinomycetota</taxon>
        <taxon>Actinomycetes</taxon>
        <taxon>Micromonosporales</taxon>
        <taxon>Micromonosporaceae</taxon>
        <taxon>Actinoplanes</taxon>
    </lineage>
</organism>
<accession>A0A919JM08</accession>
<keyword evidence="2" id="KW-1185">Reference proteome</keyword>
<reference evidence="1" key="1">
    <citation type="submission" date="2021-01" db="EMBL/GenBank/DDBJ databases">
        <title>Whole genome shotgun sequence of Actinoplanes nipponensis NBRC 14063.</title>
        <authorList>
            <person name="Komaki H."/>
            <person name="Tamura T."/>
        </authorList>
    </citation>
    <scope>NUCLEOTIDE SEQUENCE</scope>
    <source>
        <strain evidence="1">NBRC 14063</strain>
    </source>
</reference>
<name>A0A919JM08_9ACTN</name>
<sequence>MHTAATDPLLVMPAHASCQSSSLIIHPAGRRPVAPPTEYHFTVFSLPVVPAGEQDSPNPQVRGVPTILLNPEVDVQIGDVVEGRWQAWWEESAALVGLTQLTPDHPMPEADVMTWAAQVPTARGRGPVVLQGPMLQYQLAQVQAELLDQMRYAGRCLILFCGSVPAAPIIDMALLAEAMRSGTVYGAWAKLGGQPASATFPNPDESEMADQGAPLGAQVVRSTEDLERELGDLSVCAKATFGDDPALRLPWTIPDHPGQSFPVLLLEPRRMIGMARGDSGVRSEARVEMVIGSGMHRLTTTDTVPAVARDWLVRPTSHGVELTNPFGQVVATGAVSIPKRWREQVSTNGQVIVIFGPMIGVRSPEGRQYDDTDRHAELQNSRRQGFAAAGQVTWAGPGLPGYSRIDSDSSGATGEHRGLDFDALATEKLQRINSYSITVADSLAVTIARDQLQPWLTRLWPVNCQSCGFALGTKADINIDEAKGRDEIIVSLHHATCRPSGTPPIALTGPTCSLAAGYLSEGQRGEPSDTDLPVVVINPSCEHLVLRREKGGGWQDVTLTRFRRLRFAAPNGQFPGQARHTSARLTGDRLTVTTTGRRSAHTSWSLDRCPEHVLRQIIRTSGIAVALTTTALPARLGHDDLPNAFTDPASLIAWVRLRTS</sequence>
<evidence type="ECO:0000313" key="1">
    <source>
        <dbReference type="EMBL" id="GIE51631.1"/>
    </source>
</evidence>
<protein>
    <submittedName>
        <fullName evidence="1">Uncharacterized protein</fullName>
    </submittedName>
</protein>
<dbReference type="Proteomes" id="UP000647172">
    <property type="component" value="Unassembled WGS sequence"/>
</dbReference>
<dbReference type="EMBL" id="BOMQ01000061">
    <property type="protein sequence ID" value="GIE51631.1"/>
    <property type="molecule type" value="Genomic_DNA"/>
</dbReference>
<gene>
    <name evidence="1" type="ORF">Ani05nite_51650</name>
</gene>